<gene>
    <name evidence="14" type="ORF">COEU31_14920</name>
</gene>
<evidence type="ECO:0000256" key="4">
    <source>
        <dbReference type="ARBA" id="ARBA00020268"/>
    </source>
</evidence>
<organism evidence="14 15">
    <name type="scientific">Coprococcus eutactus</name>
    <dbReference type="NCBI Taxonomy" id="33043"/>
    <lineage>
        <taxon>Bacteria</taxon>
        <taxon>Bacillati</taxon>
        <taxon>Bacillota</taxon>
        <taxon>Clostridia</taxon>
        <taxon>Lachnospirales</taxon>
        <taxon>Lachnospiraceae</taxon>
        <taxon>Coprococcus</taxon>
    </lineage>
</organism>
<dbReference type="GO" id="GO:0006811">
    <property type="term" value="P:monoatomic ion transport"/>
    <property type="evidence" value="ECO:0007669"/>
    <property type="project" value="UniProtKB-KW"/>
</dbReference>
<protein>
    <recommendedName>
        <fullName evidence="4">Probable multidrug resistance protein NorM</fullName>
    </recommendedName>
    <alternativeName>
        <fullName evidence="12">Multidrug-efflux transporter</fullName>
    </alternativeName>
</protein>
<comment type="subcellular location">
    <subcellularLocation>
        <location evidence="2">Cell membrane</location>
        <topology evidence="2">Multi-pass membrane protein</topology>
    </subcellularLocation>
</comment>
<dbReference type="NCBIfam" id="TIGR00797">
    <property type="entry name" value="matE"/>
    <property type="match status" value="1"/>
</dbReference>
<comment type="caution">
    <text evidence="14">The sequence shown here is derived from an EMBL/GenBank/DDBJ whole genome shotgun (WGS) entry which is preliminary data.</text>
</comment>
<evidence type="ECO:0000256" key="2">
    <source>
        <dbReference type="ARBA" id="ARBA00004651"/>
    </source>
</evidence>
<dbReference type="AlphaFoldDB" id="A0AAI9K5A5"/>
<feature type="transmembrane region" description="Helical" evidence="13">
    <location>
        <begin position="197"/>
        <end position="220"/>
    </location>
</feature>
<comment type="function">
    <text evidence="1">Multidrug efflux pump.</text>
</comment>
<dbReference type="PANTHER" id="PTHR43298">
    <property type="entry name" value="MULTIDRUG RESISTANCE PROTEIN NORM-RELATED"/>
    <property type="match status" value="1"/>
</dbReference>
<keyword evidence="11 13" id="KW-0472">Membrane</keyword>
<comment type="similarity">
    <text evidence="3">Belongs to the multi antimicrobial extrusion (MATE) (TC 2.A.66.1) family.</text>
</comment>
<evidence type="ECO:0000256" key="5">
    <source>
        <dbReference type="ARBA" id="ARBA00022448"/>
    </source>
</evidence>
<dbReference type="RefSeq" id="WP_055223728.1">
    <property type="nucleotide sequence ID" value="NZ_BLYL01000007.1"/>
</dbReference>
<keyword evidence="9 13" id="KW-1133">Transmembrane helix</keyword>
<evidence type="ECO:0000313" key="14">
    <source>
        <dbReference type="EMBL" id="GFO94446.1"/>
    </source>
</evidence>
<dbReference type="GO" id="GO:0042910">
    <property type="term" value="F:xenobiotic transmembrane transporter activity"/>
    <property type="evidence" value="ECO:0007669"/>
    <property type="project" value="InterPro"/>
</dbReference>
<sequence>MKNFIARISGTKDLTEGKPSKLILNFGLPLLFGLIFQQFYNMVDSVIVGQKLGTDALAAVGSTGSINFMILGFCIGICNGFAIPVAQAYGAKDFKALKAYIINSIWSSVALAAVITVAVSIFTMQILKALRTPSNIIDDAYIYIFIIFLGIPATFLYNLTAGILRSLGDSITPVIFLVGSSIVNIILDLILVVPMGVAGAAVATVASQAVSGIICTIYMTKKLKYLEFSKEDWTFSMRHCLKLCGMGLPMGLQYSITAIGSVILQTAVNDMGSTYVAAVSAGSKISMFMCCPFDAMGSTMATYGGQNVGARRLDRVDQGLKACIKMGIIYALVALAFSIVFGKQLALLFVKKEQIELIGYIYEFVVINAAFYIFLALVNIVRFMIQGLGYSTFAILAGICEMIARSVAGFVLVPHFGFICVSLGSPLAWVCADLFLIPAYLWVMKQLRRKFGENKINRAKSATATI</sequence>
<name>A0AAI9K5A5_9FIRM</name>
<evidence type="ECO:0000256" key="3">
    <source>
        <dbReference type="ARBA" id="ARBA00010199"/>
    </source>
</evidence>
<dbReference type="InterPro" id="IPR048279">
    <property type="entry name" value="MdtK-like"/>
</dbReference>
<evidence type="ECO:0000256" key="10">
    <source>
        <dbReference type="ARBA" id="ARBA00023065"/>
    </source>
</evidence>
<dbReference type="PANTHER" id="PTHR43298:SF2">
    <property type="entry name" value="FMN_FAD EXPORTER YEEO-RELATED"/>
    <property type="match status" value="1"/>
</dbReference>
<evidence type="ECO:0000256" key="12">
    <source>
        <dbReference type="ARBA" id="ARBA00031636"/>
    </source>
</evidence>
<evidence type="ECO:0000256" key="6">
    <source>
        <dbReference type="ARBA" id="ARBA00022449"/>
    </source>
</evidence>
<feature type="transmembrane region" description="Helical" evidence="13">
    <location>
        <begin position="22"/>
        <end position="40"/>
    </location>
</feature>
<feature type="transmembrane region" description="Helical" evidence="13">
    <location>
        <begin position="322"/>
        <end position="341"/>
    </location>
</feature>
<evidence type="ECO:0000256" key="11">
    <source>
        <dbReference type="ARBA" id="ARBA00023136"/>
    </source>
</evidence>
<keyword evidence="7" id="KW-1003">Cell membrane</keyword>
<dbReference type="CDD" id="cd13138">
    <property type="entry name" value="MATE_yoeA_like"/>
    <property type="match status" value="1"/>
</dbReference>
<keyword evidence="5" id="KW-0813">Transport</keyword>
<evidence type="ECO:0000256" key="7">
    <source>
        <dbReference type="ARBA" id="ARBA00022475"/>
    </source>
</evidence>
<feature type="transmembrane region" description="Helical" evidence="13">
    <location>
        <begin position="104"/>
        <end position="128"/>
    </location>
</feature>
<feature type="transmembrane region" description="Helical" evidence="13">
    <location>
        <begin position="361"/>
        <end position="381"/>
    </location>
</feature>
<evidence type="ECO:0000313" key="15">
    <source>
        <dbReference type="Proteomes" id="UP000660047"/>
    </source>
</evidence>
<accession>A0AAI9K5A5</accession>
<dbReference type="InterPro" id="IPR002528">
    <property type="entry name" value="MATE_fam"/>
</dbReference>
<reference evidence="14" key="1">
    <citation type="submission" date="2020-06" db="EMBL/GenBank/DDBJ databases">
        <title>Characterization of fructooligosaccharide metabolism and fructooligosaccharide-degrading enzymes in human commensal butyrate producers.</title>
        <authorList>
            <person name="Tanno H."/>
            <person name="Fujii T."/>
            <person name="Hirano K."/>
            <person name="Maeno S."/>
            <person name="Tonozuka T."/>
            <person name="Sakamoto M."/>
            <person name="Ohkuma M."/>
            <person name="Tochio T."/>
            <person name="Endo A."/>
        </authorList>
    </citation>
    <scope>NUCLEOTIDE SEQUENCE</scope>
    <source>
        <strain evidence="14">JCM 31265</strain>
    </source>
</reference>
<feature type="transmembrane region" description="Helical" evidence="13">
    <location>
        <begin position="416"/>
        <end position="443"/>
    </location>
</feature>
<feature type="transmembrane region" description="Helical" evidence="13">
    <location>
        <begin position="60"/>
        <end position="83"/>
    </location>
</feature>
<evidence type="ECO:0000256" key="13">
    <source>
        <dbReference type="SAM" id="Phobius"/>
    </source>
</evidence>
<keyword evidence="8 13" id="KW-0812">Transmembrane</keyword>
<keyword evidence="10" id="KW-0406">Ion transport</keyword>
<feature type="transmembrane region" description="Helical" evidence="13">
    <location>
        <begin position="388"/>
        <end position="410"/>
    </location>
</feature>
<feature type="transmembrane region" description="Helical" evidence="13">
    <location>
        <begin position="171"/>
        <end position="191"/>
    </location>
</feature>
<proteinExistence type="inferred from homology"/>
<dbReference type="Proteomes" id="UP000660047">
    <property type="component" value="Unassembled WGS sequence"/>
</dbReference>
<evidence type="ECO:0000256" key="8">
    <source>
        <dbReference type="ARBA" id="ARBA00022692"/>
    </source>
</evidence>
<dbReference type="Pfam" id="PF01554">
    <property type="entry name" value="MatE"/>
    <property type="match status" value="2"/>
</dbReference>
<evidence type="ECO:0000256" key="1">
    <source>
        <dbReference type="ARBA" id="ARBA00003408"/>
    </source>
</evidence>
<dbReference type="PIRSF" id="PIRSF006603">
    <property type="entry name" value="DinF"/>
    <property type="match status" value="1"/>
</dbReference>
<dbReference type="GO" id="GO:0005886">
    <property type="term" value="C:plasma membrane"/>
    <property type="evidence" value="ECO:0007669"/>
    <property type="project" value="UniProtKB-SubCell"/>
</dbReference>
<dbReference type="EMBL" id="BLYL01000007">
    <property type="protein sequence ID" value="GFO94446.1"/>
    <property type="molecule type" value="Genomic_DNA"/>
</dbReference>
<evidence type="ECO:0000256" key="9">
    <source>
        <dbReference type="ARBA" id="ARBA00022989"/>
    </source>
</evidence>
<dbReference type="GO" id="GO:0015297">
    <property type="term" value="F:antiporter activity"/>
    <property type="evidence" value="ECO:0007669"/>
    <property type="project" value="UniProtKB-KW"/>
</dbReference>
<keyword evidence="6" id="KW-0050">Antiport</keyword>
<dbReference type="InterPro" id="IPR050222">
    <property type="entry name" value="MATE_MdtK"/>
</dbReference>
<feature type="transmembrane region" description="Helical" evidence="13">
    <location>
        <begin position="140"/>
        <end position="159"/>
    </location>
</feature>